<evidence type="ECO:0000313" key="2">
    <source>
        <dbReference type="Proteomes" id="UP000028725"/>
    </source>
</evidence>
<name>A0A085WKF8_9BACT</name>
<comment type="caution">
    <text evidence="1">The sequence shown here is derived from an EMBL/GenBank/DDBJ whole genome shotgun (WGS) entry which is preliminary data.</text>
</comment>
<dbReference type="STRING" id="394096.DB31_7408"/>
<dbReference type="AlphaFoldDB" id="A0A085WKF8"/>
<dbReference type="EMBL" id="JMCB01000006">
    <property type="protein sequence ID" value="KFE68171.1"/>
    <property type="molecule type" value="Genomic_DNA"/>
</dbReference>
<proteinExistence type="predicted"/>
<keyword evidence="2" id="KW-1185">Reference proteome</keyword>
<gene>
    <name evidence="1" type="ORF">DB31_7408</name>
</gene>
<dbReference type="Proteomes" id="UP000028725">
    <property type="component" value="Unassembled WGS sequence"/>
</dbReference>
<reference evidence="1 2" key="1">
    <citation type="submission" date="2014-04" db="EMBL/GenBank/DDBJ databases">
        <title>Genome assembly of Hyalangium minutum DSM 14724.</title>
        <authorList>
            <person name="Sharma G."/>
            <person name="Subramanian S."/>
        </authorList>
    </citation>
    <scope>NUCLEOTIDE SEQUENCE [LARGE SCALE GENOMIC DNA]</scope>
    <source>
        <strain evidence="1 2">DSM 14724</strain>
    </source>
</reference>
<organism evidence="1 2">
    <name type="scientific">Hyalangium minutum</name>
    <dbReference type="NCBI Taxonomy" id="394096"/>
    <lineage>
        <taxon>Bacteria</taxon>
        <taxon>Pseudomonadati</taxon>
        <taxon>Myxococcota</taxon>
        <taxon>Myxococcia</taxon>
        <taxon>Myxococcales</taxon>
        <taxon>Cystobacterineae</taxon>
        <taxon>Archangiaceae</taxon>
        <taxon>Hyalangium</taxon>
    </lineage>
</organism>
<evidence type="ECO:0000313" key="1">
    <source>
        <dbReference type="EMBL" id="KFE68171.1"/>
    </source>
</evidence>
<accession>A0A085WKF8</accession>
<protein>
    <submittedName>
        <fullName evidence="1">Uncharacterized protein</fullName>
    </submittedName>
</protein>
<sequence>MELPPGQDRTREVRLAPRGLAPEVQPLTHAHGLTCGRTSTWQVGAFRSGWNGGVEGCASPLLPARVRLKREP</sequence>